<comment type="similarity">
    <text evidence="1">Belongs to the ycf18/nblA family.</text>
</comment>
<dbReference type="InterPro" id="IPR007574">
    <property type="entry name" value="NblA"/>
</dbReference>
<dbReference type="EMBL" id="KX284721">
    <property type="protein sequence ID" value="AOM66673.1"/>
    <property type="molecule type" value="Genomic_DNA"/>
</dbReference>
<dbReference type="InterPro" id="IPR036904">
    <property type="entry name" value="NblA_sf"/>
</dbReference>
<evidence type="ECO:0000256" key="2">
    <source>
        <dbReference type="ARBA" id="ARBA00021553"/>
    </source>
</evidence>
<keyword evidence="3" id="KW-0934">Plastid</keyword>
<geneLocation type="plastid" evidence="3"/>
<proteinExistence type="inferred from homology"/>
<organism evidence="3">
    <name type="scientific">Erythrotrichia carnea</name>
    <dbReference type="NCBI Taxonomy" id="35151"/>
    <lineage>
        <taxon>Eukaryota</taxon>
        <taxon>Rhodophyta</taxon>
        <taxon>Compsopogonophyceae</taxon>
        <taxon>Erythropeltidales</taxon>
        <taxon>Erythrotrichiaceae</taxon>
        <taxon>Erythrotrichia</taxon>
    </lineage>
</organism>
<protein>
    <recommendedName>
        <fullName evidence="2">Uncharacterized protein ycf18</fullName>
    </recommendedName>
</protein>
<reference evidence="3" key="2">
    <citation type="submission" date="2017-07" db="EMBL/GenBank/DDBJ databases">
        <authorList>
            <person name="Sun Z.S."/>
            <person name="Albrecht U."/>
            <person name="Echele G."/>
            <person name="Lee C.C."/>
        </authorList>
    </citation>
    <scope>NUCLEOTIDE SEQUENCE</scope>
</reference>
<evidence type="ECO:0000313" key="3">
    <source>
        <dbReference type="EMBL" id="AOM66673.1"/>
    </source>
</evidence>
<dbReference type="RefSeq" id="YP_009297330.1">
    <property type="nucleotide sequence ID" value="NC_031176.2"/>
</dbReference>
<accession>A0A1C9CE57</accession>
<gene>
    <name evidence="3" type="primary">nblA</name>
    <name evidence="3" type="ORF">Eryt_007</name>
</gene>
<sequence>MDFSNELSLEQEFKLTIYNEKISQMDKNTSQDYLIEILKQMMIVDNIIRHMVRNTPF</sequence>
<dbReference type="GeneID" id="29073847"/>
<dbReference type="Pfam" id="PF04485">
    <property type="entry name" value="NblA"/>
    <property type="match status" value="1"/>
</dbReference>
<name>A0A1C9CE57_9RHOD</name>
<dbReference type="Gene3D" id="1.10.287.670">
    <property type="entry name" value="Phycobilisome degradation protein NblA"/>
    <property type="match status" value="1"/>
</dbReference>
<reference evidence="3" key="1">
    <citation type="journal article" date="2016" name="BMC Biol.">
        <title>Parallel evolution of highly conserved plastid genome architecture in red seaweeds and seed plants.</title>
        <authorList>
            <person name="Lee J."/>
            <person name="Cho C.H."/>
            <person name="Park S.I."/>
            <person name="Choi J.W."/>
            <person name="Song H.S."/>
            <person name="West J.A."/>
            <person name="Bhattacharya D."/>
            <person name="Yoon H.S."/>
        </authorList>
    </citation>
    <scope>NUCLEOTIDE SEQUENCE</scope>
</reference>
<dbReference type="SUPFAM" id="SSF109859">
    <property type="entry name" value="NblA-like"/>
    <property type="match status" value="1"/>
</dbReference>
<evidence type="ECO:0000256" key="1">
    <source>
        <dbReference type="ARBA" id="ARBA00008091"/>
    </source>
</evidence>
<dbReference type="AlphaFoldDB" id="A0A1C9CE57"/>